<dbReference type="OMA" id="CMFKEIR"/>
<dbReference type="OrthoDB" id="2019572at2759"/>
<dbReference type="Pfam" id="PF02485">
    <property type="entry name" value="Branch"/>
    <property type="match status" value="1"/>
</dbReference>
<dbReference type="GeneID" id="36382272"/>
<name>A0A090LQP6_STRRB</name>
<dbReference type="GO" id="GO:0016020">
    <property type="term" value="C:membrane"/>
    <property type="evidence" value="ECO:0007669"/>
    <property type="project" value="UniProtKB-SubCell"/>
</dbReference>
<feature type="transmembrane region" description="Helical" evidence="6">
    <location>
        <begin position="6"/>
        <end position="24"/>
    </location>
</feature>
<dbReference type="WBParaSite" id="SRAE_2000454700.1">
    <property type="protein sequence ID" value="SRAE_2000454700.1"/>
    <property type="gene ID" value="WBGene00264779"/>
</dbReference>
<organism evidence="7">
    <name type="scientific">Strongyloides ratti</name>
    <name type="common">Parasitic roundworm</name>
    <dbReference type="NCBI Taxonomy" id="34506"/>
    <lineage>
        <taxon>Eukaryota</taxon>
        <taxon>Metazoa</taxon>
        <taxon>Ecdysozoa</taxon>
        <taxon>Nematoda</taxon>
        <taxon>Chromadorea</taxon>
        <taxon>Rhabditida</taxon>
        <taxon>Tylenchina</taxon>
        <taxon>Panagrolaimomorpha</taxon>
        <taxon>Strongyloidoidea</taxon>
        <taxon>Strongyloididae</taxon>
        <taxon>Strongyloides</taxon>
    </lineage>
</organism>
<evidence type="ECO:0000256" key="4">
    <source>
        <dbReference type="ARBA" id="ARBA00023136"/>
    </source>
</evidence>
<keyword evidence="2" id="KW-0328">Glycosyltransferase</keyword>
<evidence type="ECO:0000313" key="7">
    <source>
        <dbReference type="EMBL" id="CEF69901.1"/>
    </source>
</evidence>
<keyword evidence="6" id="KW-0812">Transmembrane</keyword>
<gene>
    <name evidence="7 9 10" type="ORF">SRAE_2000454700</name>
</gene>
<dbReference type="EMBL" id="LN609529">
    <property type="protein sequence ID" value="CEF69901.1"/>
    <property type="molecule type" value="Genomic_DNA"/>
</dbReference>
<evidence type="ECO:0000256" key="2">
    <source>
        <dbReference type="ARBA" id="ARBA00022676"/>
    </source>
</evidence>
<protein>
    <submittedName>
        <fullName evidence="7 9">Glycosyl transferase, family 14-containing protein</fullName>
    </submittedName>
</protein>
<dbReference type="RefSeq" id="XP_024509100.1">
    <property type="nucleotide sequence ID" value="XM_024643430.1"/>
</dbReference>
<accession>A0A090LQP6</accession>
<dbReference type="PANTHER" id="PTHR46671">
    <property type="entry name" value="PROTEIN CBG11221"/>
    <property type="match status" value="1"/>
</dbReference>
<evidence type="ECO:0000256" key="1">
    <source>
        <dbReference type="ARBA" id="ARBA00004606"/>
    </source>
</evidence>
<reference evidence="9" key="2">
    <citation type="submission" date="2020-12" db="UniProtKB">
        <authorList>
            <consortium name="WormBaseParasite"/>
        </authorList>
    </citation>
    <scope>IDENTIFICATION</scope>
</reference>
<dbReference type="Proteomes" id="UP000035682">
    <property type="component" value="Unplaced"/>
</dbReference>
<evidence type="ECO:0000313" key="10">
    <source>
        <dbReference type="WormBase" id="SRAE_2000454700"/>
    </source>
</evidence>
<keyword evidence="6" id="KW-1133">Transmembrane helix</keyword>
<dbReference type="STRING" id="34506.A0A090LQP6"/>
<keyword evidence="5" id="KW-0325">Glycoprotein</keyword>
<keyword evidence="3 7" id="KW-0808">Transferase</keyword>
<evidence type="ECO:0000256" key="5">
    <source>
        <dbReference type="ARBA" id="ARBA00023180"/>
    </source>
</evidence>
<dbReference type="CTD" id="36382272"/>
<comment type="subcellular location">
    <subcellularLocation>
        <location evidence="1">Membrane</location>
        <topology evidence="1">Single-pass type II membrane protein</topology>
    </subcellularLocation>
</comment>
<dbReference type="PANTHER" id="PTHR46671:SF7">
    <property type="entry name" value="CORE-2_I-BRANCHING ENZYME"/>
    <property type="match status" value="1"/>
</dbReference>
<keyword evidence="4 6" id="KW-0472">Membrane</keyword>
<reference evidence="7 8" key="1">
    <citation type="submission" date="2014-09" db="EMBL/GenBank/DDBJ databases">
        <authorList>
            <person name="Martin A.A."/>
        </authorList>
    </citation>
    <scope>NUCLEOTIDE SEQUENCE</scope>
    <source>
        <strain evidence="8">ED321</strain>
        <strain evidence="7">ED321 Heterogonic</strain>
    </source>
</reference>
<evidence type="ECO:0000256" key="3">
    <source>
        <dbReference type="ARBA" id="ARBA00022679"/>
    </source>
</evidence>
<evidence type="ECO:0000313" key="9">
    <source>
        <dbReference type="WBParaSite" id="SRAE_2000454700.1"/>
    </source>
</evidence>
<keyword evidence="8" id="KW-1185">Reference proteome</keyword>
<evidence type="ECO:0000256" key="6">
    <source>
        <dbReference type="SAM" id="Phobius"/>
    </source>
</evidence>
<sequence length="437" mass="51702">MYFNKYYLLTFFVIIIIFFEFYLINLNINVYESNSIESGLEETTKLTINYSNESYLDYLTSEILEKEYKLRYSLKLGKAIPTLWKSPYLVDLDCKKLLRGDIKYIKDAGNNRHSYKFVSKSFPITCNDIKMRGYYPDEPLTKEESEYPLAFAINVFHDYLKIEQYFLLMYAPQNQFCYAIDKKSTDDFKNKNDDVPLKTNYELVQIMKVYNGSIDMDFGNSFTSHPINVLKNVSLKYKDLNIFKKEDSRLNNLIIMNSKLKIQKGFLEASLPKESVDYIVNVLNISTLINVLNSGLPYTDEIFWPSIMTSPELNIPGWQHYKCSKNSKFSYFYFTRRSIYTSRKRCPTKHIRHGVCLLGIEMLNDLKSWPQFFGNKFYSEFDAGGSTCWVEYLYEKKYFEFNKEIDETFYMRSPLIKYQKIKRETSNLTEICNLALT</sequence>
<dbReference type="InterPro" id="IPR003406">
    <property type="entry name" value="Glyco_trans_14"/>
</dbReference>
<proteinExistence type="predicted"/>
<dbReference type="WormBase" id="SRAE_2000454700">
    <property type="protein sequence ID" value="SRP12352"/>
    <property type="gene ID" value="WBGene00264779"/>
</dbReference>
<evidence type="ECO:0000313" key="8">
    <source>
        <dbReference type="Proteomes" id="UP000035682"/>
    </source>
</evidence>
<dbReference type="GO" id="GO:0016757">
    <property type="term" value="F:glycosyltransferase activity"/>
    <property type="evidence" value="ECO:0007669"/>
    <property type="project" value="UniProtKB-KW"/>
</dbReference>
<dbReference type="AlphaFoldDB" id="A0A090LQP6"/>